<evidence type="ECO:0000313" key="3">
    <source>
        <dbReference type="EMBL" id="KAA5532710.1"/>
    </source>
</evidence>
<evidence type="ECO:0000313" key="4">
    <source>
        <dbReference type="Proteomes" id="UP000323632"/>
    </source>
</evidence>
<keyword evidence="4" id="KW-1185">Reference proteome</keyword>
<evidence type="ECO:0000256" key="1">
    <source>
        <dbReference type="SAM" id="MobiDB-lite"/>
    </source>
</evidence>
<dbReference type="RefSeq" id="WP_150034323.1">
    <property type="nucleotide sequence ID" value="NZ_VWSH01000004.1"/>
</dbReference>
<keyword evidence="2" id="KW-0472">Membrane</keyword>
<keyword evidence="2" id="KW-1133">Transmembrane helix</keyword>
<sequence length="315" mass="36036">MREGQFIKQNKERWDSYQEPTDDPDEMAKRFTYLVDDLGYAKTHYPFSKITKYVNGIAAGIYLSIYKNKKEKSHRFITFFKTELPLILYRNRKVLRFALLFFVAFMIIGIFSAWQDPRFVRSVLGDGYVNMTEDNIAKGDPFGVYKSENEFVMFLSIAWNNIRVTLMCFTLGITCSVGTLWFMFNNGLMLGVFEQMFFAHDLGTKSVLVVFIHGTLEISAIILAGGAGMVMGNSILFPGTYSRLISFKRGAKEGIKILISLIPVLIVAATFEGYVTRHTEMPIWLSISILACSLAFILWYFVFYPVKINKQQTVA</sequence>
<reference evidence="3 4" key="1">
    <citation type="submission" date="2019-09" db="EMBL/GenBank/DDBJ databases">
        <title>Genome sequence and assembly of Taibaiella sp.</title>
        <authorList>
            <person name="Chhetri G."/>
        </authorList>
    </citation>
    <scope>NUCLEOTIDE SEQUENCE [LARGE SCALE GENOMIC DNA]</scope>
    <source>
        <strain evidence="3 4">KVB11</strain>
    </source>
</reference>
<dbReference type="EMBL" id="VWSH01000004">
    <property type="protein sequence ID" value="KAA5532710.1"/>
    <property type="molecule type" value="Genomic_DNA"/>
</dbReference>
<feature type="transmembrane region" description="Helical" evidence="2">
    <location>
        <begin position="162"/>
        <end position="184"/>
    </location>
</feature>
<keyword evidence="2" id="KW-0812">Transmembrane</keyword>
<organism evidence="3 4">
    <name type="scientific">Taibaiella lutea</name>
    <dbReference type="NCBI Taxonomy" id="2608001"/>
    <lineage>
        <taxon>Bacteria</taxon>
        <taxon>Pseudomonadati</taxon>
        <taxon>Bacteroidota</taxon>
        <taxon>Chitinophagia</taxon>
        <taxon>Chitinophagales</taxon>
        <taxon>Chitinophagaceae</taxon>
        <taxon>Taibaiella</taxon>
    </lineage>
</organism>
<feature type="compositionally biased region" description="Basic and acidic residues" evidence="1">
    <location>
        <begin position="1"/>
        <end position="16"/>
    </location>
</feature>
<dbReference type="InterPro" id="IPR002798">
    <property type="entry name" value="SpoIIM-like"/>
</dbReference>
<dbReference type="PANTHER" id="PTHR35337:SF1">
    <property type="entry name" value="SLR1478 PROTEIN"/>
    <property type="match status" value="1"/>
</dbReference>
<comment type="caution">
    <text evidence="3">The sequence shown here is derived from an EMBL/GenBank/DDBJ whole genome shotgun (WGS) entry which is preliminary data.</text>
</comment>
<feature type="transmembrane region" description="Helical" evidence="2">
    <location>
        <begin position="257"/>
        <end position="275"/>
    </location>
</feature>
<evidence type="ECO:0000256" key="2">
    <source>
        <dbReference type="SAM" id="Phobius"/>
    </source>
</evidence>
<gene>
    <name evidence="3" type="ORF">F0919_18185</name>
</gene>
<dbReference type="Pfam" id="PF01944">
    <property type="entry name" value="SpoIIM"/>
    <property type="match status" value="1"/>
</dbReference>
<feature type="transmembrane region" description="Helical" evidence="2">
    <location>
        <begin position="218"/>
        <end position="237"/>
    </location>
</feature>
<feature type="transmembrane region" description="Helical" evidence="2">
    <location>
        <begin position="94"/>
        <end position="114"/>
    </location>
</feature>
<protein>
    <submittedName>
        <fullName evidence="3">Stage II sporulation protein M</fullName>
    </submittedName>
</protein>
<dbReference type="PANTHER" id="PTHR35337">
    <property type="entry name" value="SLR1478 PROTEIN"/>
    <property type="match status" value="1"/>
</dbReference>
<feature type="transmembrane region" description="Helical" evidence="2">
    <location>
        <begin position="281"/>
        <end position="302"/>
    </location>
</feature>
<feature type="region of interest" description="Disordered" evidence="1">
    <location>
        <begin position="1"/>
        <end position="23"/>
    </location>
</feature>
<dbReference type="Proteomes" id="UP000323632">
    <property type="component" value="Unassembled WGS sequence"/>
</dbReference>
<accession>A0A5M6CE26</accession>
<dbReference type="AlphaFoldDB" id="A0A5M6CE26"/>
<proteinExistence type="predicted"/>
<name>A0A5M6CE26_9BACT</name>